<keyword evidence="3" id="KW-1185">Reference proteome</keyword>
<feature type="transmembrane region" description="Helical" evidence="1">
    <location>
        <begin position="21"/>
        <end position="38"/>
    </location>
</feature>
<dbReference type="RefSeq" id="WP_259817880.1">
    <property type="nucleotide sequence ID" value="NZ_CP103445.1"/>
</dbReference>
<feature type="transmembrane region" description="Helical" evidence="1">
    <location>
        <begin position="58"/>
        <end position="79"/>
    </location>
</feature>
<proteinExistence type="predicted"/>
<keyword evidence="1" id="KW-1133">Transmembrane helix</keyword>
<accession>A0ABY5X522</accession>
<organism evidence="2 3">
    <name type="scientific">Erwinia pyrifoliae</name>
    <dbReference type="NCBI Taxonomy" id="79967"/>
    <lineage>
        <taxon>Bacteria</taxon>
        <taxon>Pseudomonadati</taxon>
        <taxon>Pseudomonadota</taxon>
        <taxon>Gammaproteobacteria</taxon>
        <taxon>Enterobacterales</taxon>
        <taxon>Erwiniaceae</taxon>
        <taxon>Erwinia</taxon>
    </lineage>
</organism>
<evidence type="ECO:0000313" key="3">
    <source>
        <dbReference type="Proteomes" id="UP001058553"/>
    </source>
</evidence>
<sequence length="199" mass="23037">MADPLTPIINQLANIFSFKSALRLLLIAAGVIVCWVKLPQHLMHYHLPSELSITLVTLVGFALGALFSSLIFSVSEYFLRKFYQHLDNKKKRAEIRHQEILIEEKNVEKIAIFKRSFVEYSPYAKEILVTILRKDTAIKEDDFDNSPRNLSFRGLVKNEIVTPLEQIEKKHISALSTLYTLLFSQIIFPQNIKKTWKMC</sequence>
<evidence type="ECO:0000313" key="2">
    <source>
        <dbReference type="EMBL" id="UWS32467.1"/>
    </source>
</evidence>
<dbReference type="EMBL" id="CP103445">
    <property type="protein sequence ID" value="UWS32467.1"/>
    <property type="molecule type" value="Genomic_DNA"/>
</dbReference>
<reference evidence="2" key="1">
    <citation type="submission" date="2022-07" db="EMBL/GenBank/DDBJ databases">
        <title>Genetic diversity of Erwinia pyrifoliae.</title>
        <authorList>
            <person name="Park D.S."/>
            <person name="Ham H."/>
        </authorList>
    </citation>
    <scope>NUCLEOTIDE SEQUENCE</scope>
    <source>
        <strain evidence="2">CP201486</strain>
    </source>
</reference>
<keyword evidence="1" id="KW-0812">Transmembrane</keyword>
<protein>
    <submittedName>
        <fullName evidence="2">Uncharacterized protein</fullName>
    </submittedName>
</protein>
<name>A0ABY5X522_ERWPY</name>
<keyword evidence="1" id="KW-0472">Membrane</keyword>
<gene>
    <name evidence="2" type="ORF">NYP84_12575</name>
</gene>
<evidence type="ECO:0000256" key="1">
    <source>
        <dbReference type="SAM" id="Phobius"/>
    </source>
</evidence>
<dbReference type="Proteomes" id="UP001058553">
    <property type="component" value="Chromosome"/>
</dbReference>